<dbReference type="OrthoDB" id="6146277at2759"/>
<keyword evidence="1" id="KW-1133">Transmembrane helix</keyword>
<keyword evidence="4" id="KW-1185">Reference proteome</keyword>
<gene>
    <name evidence="3" type="ORF">MCOR_39619</name>
</gene>
<evidence type="ECO:0000313" key="3">
    <source>
        <dbReference type="EMBL" id="CAC5405990.1"/>
    </source>
</evidence>
<reference evidence="3 4" key="1">
    <citation type="submission" date="2020-06" db="EMBL/GenBank/DDBJ databases">
        <authorList>
            <person name="Li R."/>
            <person name="Bekaert M."/>
        </authorList>
    </citation>
    <scope>NUCLEOTIDE SEQUENCE [LARGE SCALE GENOMIC DNA]</scope>
    <source>
        <strain evidence="4">wild</strain>
    </source>
</reference>
<dbReference type="EMBL" id="CACVKT020007152">
    <property type="protein sequence ID" value="CAC5405990.1"/>
    <property type="molecule type" value="Genomic_DNA"/>
</dbReference>
<organism evidence="3 4">
    <name type="scientific">Mytilus coruscus</name>
    <name type="common">Sea mussel</name>
    <dbReference type="NCBI Taxonomy" id="42192"/>
    <lineage>
        <taxon>Eukaryota</taxon>
        <taxon>Metazoa</taxon>
        <taxon>Spiralia</taxon>
        <taxon>Lophotrochozoa</taxon>
        <taxon>Mollusca</taxon>
        <taxon>Bivalvia</taxon>
        <taxon>Autobranchia</taxon>
        <taxon>Pteriomorphia</taxon>
        <taxon>Mytilida</taxon>
        <taxon>Mytiloidea</taxon>
        <taxon>Mytilidae</taxon>
        <taxon>Mytilinae</taxon>
        <taxon>Mytilus</taxon>
    </lineage>
</organism>
<keyword evidence="1" id="KW-0472">Membrane</keyword>
<dbReference type="SUPFAM" id="SSF56436">
    <property type="entry name" value="C-type lectin-like"/>
    <property type="match status" value="1"/>
</dbReference>
<dbReference type="AlphaFoldDB" id="A0A6J8DFW7"/>
<name>A0A6J8DFW7_MYTCO</name>
<dbReference type="PROSITE" id="PS50041">
    <property type="entry name" value="C_TYPE_LECTIN_2"/>
    <property type="match status" value="1"/>
</dbReference>
<dbReference type="InterPro" id="IPR016187">
    <property type="entry name" value="CTDL_fold"/>
</dbReference>
<dbReference type="InterPro" id="IPR001304">
    <property type="entry name" value="C-type_lectin-like"/>
</dbReference>
<dbReference type="CDD" id="cd00037">
    <property type="entry name" value="CLECT"/>
    <property type="match status" value="1"/>
</dbReference>
<dbReference type="InterPro" id="IPR016186">
    <property type="entry name" value="C-type_lectin-like/link_sf"/>
</dbReference>
<protein>
    <recommendedName>
        <fullName evidence="2">C-type lectin domain-containing protein</fullName>
    </recommendedName>
</protein>
<evidence type="ECO:0000259" key="2">
    <source>
        <dbReference type="PROSITE" id="PS50041"/>
    </source>
</evidence>
<dbReference type="Proteomes" id="UP000507470">
    <property type="component" value="Unassembled WGS sequence"/>
</dbReference>
<feature type="domain" description="C-type lectin" evidence="2">
    <location>
        <begin position="9"/>
        <end position="51"/>
    </location>
</feature>
<evidence type="ECO:0000313" key="4">
    <source>
        <dbReference type="Proteomes" id="UP000507470"/>
    </source>
</evidence>
<evidence type="ECO:0000256" key="1">
    <source>
        <dbReference type="SAM" id="Phobius"/>
    </source>
</evidence>
<keyword evidence="1" id="KW-0812">Transmembrane</keyword>
<sequence length="240" mass="26532">MNYEDELQNWTNWGNGKPDGNTLQNCVKLFPYIDYKWDDDECTVEAPGLCYFKFPKDTSTVFMETIADTTSTERTTTLITTRLLATTSQKQISTISDYTTETRTTKMIGSTSETITSEMVGTTSETTTTEMVGTTSETITSEMVGTTYSENSTEECICVCYATNQPIDRSELQAKIDKLVEELTIPKKETSRNKRKLISAPDNRTSAKSIGYVGATVLILIGGLIIGMDALNICKNASSK</sequence>
<feature type="transmembrane region" description="Helical" evidence="1">
    <location>
        <begin position="210"/>
        <end position="231"/>
    </location>
</feature>
<proteinExistence type="predicted"/>
<dbReference type="Gene3D" id="3.10.100.10">
    <property type="entry name" value="Mannose-Binding Protein A, subunit A"/>
    <property type="match status" value="1"/>
</dbReference>
<accession>A0A6J8DFW7</accession>